<gene>
    <name evidence="7" type="ORF">BSAL_74010</name>
</gene>
<keyword evidence="3" id="KW-0325">Glycoprotein</keyword>
<evidence type="ECO:0000313" key="7">
    <source>
        <dbReference type="EMBL" id="CUG08171.1"/>
    </source>
</evidence>
<evidence type="ECO:0000259" key="6">
    <source>
        <dbReference type="Pfam" id="PF04577"/>
    </source>
</evidence>
<accession>A0A0S4IY38</accession>
<feature type="compositionally biased region" description="Low complexity" evidence="4">
    <location>
        <begin position="46"/>
        <end position="71"/>
    </location>
</feature>
<evidence type="ECO:0000313" key="8">
    <source>
        <dbReference type="Proteomes" id="UP000051952"/>
    </source>
</evidence>
<dbReference type="VEuPathDB" id="TriTrypDB:BSAL_74010"/>
<feature type="chain" id="PRO_5006621720" evidence="5">
    <location>
        <begin position="24"/>
        <end position="585"/>
    </location>
</feature>
<protein>
    <submittedName>
        <fullName evidence="7">Membrane-associated protein, putative</fullName>
    </submittedName>
</protein>
<dbReference type="InterPro" id="IPR007657">
    <property type="entry name" value="Glycosyltransferase_61"/>
</dbReference>
<name>A0A0S4IY38_BODSA</name>
<dbReference type="Pfam" id="PF04577">
    <property type="entry name" value="Glyco_transf_61"/>
    <property type="match status" value="1"/>
</dbReference>
<dbReference type="AlphaFoldDB" id="A0A0S4IY38"/>
<keyword evidence="1" id="KW-0328">Glycosyltransferase</keyword>
<evidence type="ECO:0000256" key="1">
    <source>
        <dbReference type="ARBA" id="ARBA00022676"/>
    </source>
</evidence>
<evidence type="ECO:0000256" key="5">
    <source>
        <dbReference type="SAM" id="SignalP"/>
    </source>
</evidence>
<keyword evidence="8" id="KW-1185">Reference proteome</keyword>
<evidence type="ECO:0000256" key="4">
    <source>
        <dbReference type="SAM" id="MobiDB-lite"/>
    </source>
</evidence>
<feature type="signal peptide" evidence="5">
    <location>
        <begin position="1"/>
        <end position="23"/>
    </location>
</feature>
<feature type="domain" description="Glycosyltransferase 61 catalytic" evidence="6">
    <location>
        <begin position="253"/>
        <end position="474"/>
    </location>
</feature>
<evidence type="ECO:0000256" key="3">
    <source>
        <dbReference type="ARBA" id="ARBA00023180"/>
    </source>
</evidence>
<dbReference type="PANTHER" id="PTHR20961">
    <property type="entry name" value="GLYCOSYLTRANSFERASE"/>
    <property type="match status" value="1"/>
</dbReference>
<reference evidence="8" key="1">
    <citation type="submission" date="2015-09" db="EMBL/GenBank/DDBJ databases">
        <authorList>
            <consortium name="Pathogen Informatics"/>
        </authorList>
    </citation>
    <scope>NUCLEOTIDE SEQUENCE [LARGE SCALE GENOMIC DNA]</scope>
    <source>
        <strain evidence="8">Lake Konstanz</strain>
    </source>
</reference>
<dbReference type="EMBL" id="CYKH01000636">
    <property type="protein sequence ID" value="CUG08171.1"/>
    <property type="molecule type" value="Genomic_DNA"/>
</dbReference>
<dbReference type="InterPro" id="IPR049625">
    <property type="entry name" value="Glyco_transf_61_cat"/>
</dbReference>
<keyword evidence="2" id="KW-0808">Transferase</keyword>
<evidence type="ECO:0000256" key="2">
    <source>
        <dbReference type="ARBA" id="ARBA00022679"/>
    </source>
</evidence>
<feature type="region of interest" description="Disordered" evidence="4">
    <location>
        <begin position="33"/>
        <end position="89"/>
    </location>
</feature>
<proteinExistence type="predicted"/>
<keyword evidence="5" id="KW-0732">Signal</keyword>
<organism evidence="7 8">
    <name type="scientific">Bodo saltans</name>
    <name type="common">Flagellated protozoan</name>
    <dbReference type="NCBI Taxonomy" id="75058"/>
    <lineage>
        <taxon>Eukaryota</taxon>
        <taxon>Discoba</taxon>
        <taxon>Euglenozoa</taxon>
        <taxon>Kinetoplastea</taxon>
        <taxon>Metakinetoplastina</taxon>
        <taxon>Eubodonida</taxon>
        <taxon>Bodonidae</taxon>
        <taxon>Bodo</taxon>
    </lineage>
</organism>
<dbReference type="GO" id="GO:0016757">
    <property type="term" value="F:glycosyltransferase activity"/>
    <property type="evidence" value="ECO:0007669"/>
    <property type="project" value="UniProtKB-KW"/>
</dbReference>
<dbReference type="OrthoDB" id="529273at2759"/>
<dbReference type="Proteomes" id="UP000051952">
    <property type="component" value="Unassembled WGS sequence"/>
</dbReference>
<sequence>MANSKHVLLVGTCGIIVLMMLLASPPTDVDETLPDYWGSKERRPQADAAPAPTTTTRSQTKSSSATRRQTSFLDEVMNPSPPTAGHSNNPHIIDIELTQEQSSSPEAHRHAVHKMRSMCEAGIPGLQQAPWTTRRGISTMYNDQTYLFQNGLVCYDDRTKWYYDGERSAQIAAQQNGVGNNGVNSASYSSPRNMQEAMNRAAFEMKPTAKFHSLFNNTDFSDAFKRTMAEHKFHFHQSLGILSVGAWGTVSIYHFMMDLLMGMTSLIMSNPELEVFPRDVVQMHENHIMKIEKWNLPPCFECLAVAPIVTDNLHQPNITISYTGPVDGSMRCFCGMVLVHHQTLTNRAPCCSRPMTTQTHVGDVMMWMKQRLVEKWNFRPFGKLVQYEDYAKYGYWVNSTNPRKPRLLFLLRTKSRYIAHKEDLMQVARDLGFAVHSMAFETETMERQMAAGRYADVVLGTHGAALTSLVMMDTSGDRMLCRSLIEMFHWAPLGRIVHYQKMAYMVNVSALGVIPVDVLFGKSVANPKKERKLLKSFSYTWSGTGFHDQTSFYNVNTFRERLVEAIRNLKNCRDVDLSDMKVPPT</sequence>